<dbReference type="Gene3D" id="3.40.190.10">
    <property type="entry name" value="Periplasmic binding protein-like II"/>
    <property type="match status" value="2"/>
</dbReference>
<dbReference type="InterPro" id="IPR050811">
    <property type="entry name" value="Phosphate_ABC_transporter"/>
</dbReference>
<comment type="function">
    <text evidence="4">Involved in the system for phosphate transport across the cytoplasmic membrane.</text>
</comment>
<dbReference type="Pfam" id="PF12849">
    <property type="entry name" value="PBP_like_2"/>
    <property type="match status" value="1"/>
</dbReference>
<dbReference type="OrthoDB" id="9790048at2"/>
<keyword evidence="2 4" id="KW-0813">Transport</keyword>
<dbReference type="PANTHER" id="PTHR30570">
    <property type="entry name" value="PERIPLASMIC PHOSPHATE BINDING COMPONENT OF PHOSPHATE ABC TRANSPORTER"/>
    <property type="match status" value="1"/>
</dbReference>
<dbReference type="CDD" id="cd13653">
    <property type="entry name" value="PBP2_phosphate_like_1"/>
    <property type="match status" value="1"/>
</dbReference>
<evidence type="ECO:0000313" key="6">
    <source>
        <dbReference type="EMBL" id="TDY63221.1"/>
    </source>
</evidence>
<proteinExistence type="inferred from homology"/>
<dbReference type="GO" id="GO:0042301">
    <property type="term" value="F:phosphate ion binding"/>
    <property type="evidence" value="ECO:0007669"/>
    <property type="project" value="UniProtKB-UniRule"/>
</dbReference>
<keyword evidence="3 4" id="KW-0732">Signal</keyword>
<comment type="caution">
    <text evidence="6">The sequence shown here is derived from an EMBL/GenBank/DDBJ whole genome shotgun (WGS) entry which is preliminary data.</text>
</comment>
<dbReference type="Proteomes" id="UP000295066">
    <property type="component" value="Unassembled WGS sequence"/>
</dbReference>
<keyword evidence="7" id="KW-1185">Reference proteome</keyword>
<dbReference type="SUPFAM" id="SSF53850">
    <property type="entry name" value="Periplasmic binding protein-like II"/>
    <property type="match status" value="1"/>
</dbReference>
<accession>A0A4V3HGY4</accession>
<evidence type="ECO:0000256" key="4">
    <source>
        <dbReference type="RuleBase" id="RU367119"/>
    </source>
</evidence>
<dbReference type="InterPro" id="IPR024370">
    <property type="entry name" value="PBP_domain"/>
</dbReference>
<name>A0A4V3HGY4_9BACT</name>
<dbReference type="GO" id="GO:0006817">
    <property type="term" value="P:phosphate ion transport"/>
    <property type="evidence" value="ECO:0007669"/>
    <property type="project" value="UniProtKB-UniRule"/>
</dbReference>
<gene>
    <name evidence="6" type="ORF">C8D99_102202</name>
</gene>
<keyword evidence="4" id="KW-0592">Phosphate transport</keyword>
<dbReference type="EMBL" id="SORI01000002">
    <property type="protein sequence ID" value="TDY63221.1"/>
    <property type="molecule type" value="Genomic_DNA"/>
</dbReference>
<sequence length="272" mass="28856">MRKTAAVLAGIAILSLSGMAFGAEIVMNGSTTVLPIAQAAAEKYMAANEGVKISVSGGGSGNGIKAIIDGTTHIANSSRFIKQDEVKAAVEKGTYPVPFAVAMDALLPIVHPDNPVKDLSIDQLQAIYSGKITSWKDVGGEDKPIAVVGRDTSSGTYETWQEIILKKERVSPRALIVASSGAMLTTVAKNKYAIGYDGIGYINDTVKPLMVNGKKGSAETALDGSYPIARFLYMFTKGWPTGEIMKFMNYMLGDEGQKVVASTGFVPLRILK</sequence>
<feature type="domain" description="PBP" evidence="5">
    <location>
        <begin position="24"/>
        <end position="255"/>
    </location>
</feature>
<feature type="signal peptide" evidence="4">
    <location>
        <begin position="1"/>
        <end position="22"/>
    </location>
</feature>
<protein>
    <recommendedName>
        <fullName evidence="4">Phosphate-binding protein</fullName>
    </recommendedName>
</protein>
<reference evidence="6 7" key="1">
    <citation type="submission" date="2019-03" db="EMBL/GenBank/DDBJ databases">
        <title>Genomic Encyclopedia of Type Strains, Phase IV (KMG-IV): sequencing the most valuable type-strain genomes for metagenomic binning, comparative biology and taxonomic classification.</title>
        <authorList>
            <person name="Goeker M."/>
        </authorList>
    </citation>
    <scope>NUCLEOTIDE SEQUENCE [LARGE SCALE GENOMIC DNA]</scope>
    <source>
        <strain evidence="6 7">DSM 25964</strain>
    </source>
</reference>
<feature type="chain" id="PRO_5027166427" description="Phosphate-binding protein" evidence="4">
    <location>
        <begin position="23"/>
        <end position="272"/>
    </location>
</feature>
<dbReference type="RefSeq" id="WP_133956176.1">
    <property type="nucleotide sequence ID" value="NZ_SORI01000002.1"/>
</dbReference>
<dbReference type="NCBIfam" id="TIGR02136">
    <property type="entry name" value="ptsS_2"/>
    <property type="match status" value="1"/>
</dbReference>
<dbReference type="PANTHER" id="PTHR30570:SF1">
    <property type="entry name" value="PHOSPHATE-BINDING PROTEIN PSTS"/>
    <property type="match status" value="1"/>
</dbReference>
<evidence type="ECO:0000313" key="7">
    <source>
        <dbReference type="Proteomes" id="UP000295066"/>
    </source>
</evidence>
<evidence type="ECO:0000259" key="5">
    <source>
        <dbReference type="Pfam" id="PF12849"/>
    </source>
</evidence>
<evidence type="ECO:0000256" key="2">
    <source>
        <dbReference type="ARBA" id="ARBA00022448"/>
    </source>
</evidence>
<comment type="similarity">
    <text evidence="1 4">Belongs to the PstS family.</text>
</comment>
<dbReference type="InterPro" id="IPR011862">
    <property type="entry name" value="Phos-bd"/>
</dbReference>
<evidence type="ECO:0000256" key="1">
    <source>
        <dbReference type="ARBA" id="ARBA00008725"/>
    </source>
</evidence>
<organism evidence="6 7">
    <name type="scientific">Aminivibrio pyruvatiphilus</name>
    <dbReference type="NCBI Taxonomy" id="1005740"/>
    <lineage>
        <taxon>Bacteria</taxon>
        <taxon>Thermotogati</taxon>
        <taxon>Synergistota</taxon>
        <taxon>Synergistia</taxon>
        <taxon>Synergistales</taxon>
        <taxon>Aminobacteriaceae</taxon>
        <taxon>Aminivibrio</taxon>
    </lineage>
</organism>
<dbReference type="AlphaFoldDB" id="A0A4V3HGY4"/>
<evidence type="ECO:0000256" key="3">
    <source>
        <dbReference type="ARBA" id="ARBA00022729"/>
    </source>
</evidence>